<accession>A0ABV3TV23</accession>
<keyword evidence="2 5" id="KW-0812">Transmembrane</keyword>
<protein>
    <submittedName>
        <fullName evidence="7">Yip1 family protein</fullName>
    </submittedName>
</protein>
<dbReference type="RefSeq" id="WP_368375563.1">
    <property type="nucleotide sequence ID" value="NZ_JBFRYB010000001.1"/>
</dbReference>
<sequence length="203" mass="22303">MATFTSNPLGFLFNTRAQWRAVGLLNDDELLTKLLYPVILAIGPCVAWYYGTSQIGWTVGDGETILMTKESALHINIAFYIAMLCSLAVIGYFIHWMAETYGSKSSFLKGTVVASYTATPLFFAGLIGFYPVFWVDLLIGIGSLGWAVYLLYVGIPEVMNIPKERGFLYASAVVGICMVIFMSLMGAVVILWDMGMAPVFIDA</sequence>
<name>A0ABV3TV23_9GAMM</name>
<feature type="domain" description="Yip1" evidence="6">
    <location>
        <begin position="10"/>
        <end position="183"/>
    </location>
</feature>
<dbReference type="Proteomes" id="UP001557484">
    <property type="component" value="Unassembled WGS sequence"/>
</dbReference>
<evidence type="ECO:0000256" key="4">
    <source>
        <dbReference type="ARBA" id="ARBA00023136"/>
    </source>
</evidence>
<comment type="caution">
    <text evidence="7">The sequence shown here is derived from an EMBL/GenBank/DDBJ whole genome shotgun (WGS) entry which is preliminary data.</text>
</comment>
<dbReference type="Pfam" id="PF04893">
    <property type="entry name" value="Yip1"/>
    <property type="match status" value="1"/>
</dbReference>
<keyword evidence="4 5" id="KW-0472">Membrane</keyword>
<reference evidence="7 8" key="1">
    <citation type="journal article" date="2011" name="Int. J. Syst. Evol. Microbiol.">
        <title>Zhongshania antarctica gen. nov., sp. nov. and Zhongshania guokunii sp. nov., gammaproteobacteria respectively isolated from coastal attached (fast) ice and surface seawater of the Antarctic.</title>
        <authorList>
            <person name="Li H.J."/>
            <person name="Zhang X.Y."/>
            <person name="Chen C.X."/>
            <person name="Zhang Y.J."/>
            <person name="Gao Z.M."/>
            <person name="Yu Y."/>
            <person name="Chen X.L."/>
            <person name="Chen B."/>
            <person name="Zhang Y.Z."/>
        </authorList>
    </citation>
    <scope>NUCLEOTIDE SEQUENCE [LARGE SCALE GENOMIC DNA]</scope>
    <source>
        <strain evidence="7 8">R06B22</strain>
    </source>
</reference>
<feature type="transmembrane region" description="Helical" evidence="5">
    <location>
        <begin position="34"/>
        <end position="51"/>
    </location>
</feature>
<feature type="transmembrane region" description="Helical" evidence="5">
    <location>
        <begin position="133"/>
        <end position="155"/>
    </location>
</feature>
<evidence type="ECO:0000256" key="3">
    <source>
        <dbReference type="ARBA" id="ARBA00022989"/>
    </source>
</evidence>
<feature type="transmembrane region" description="Helical" evidence="5">
    <location>
        <begin position="71"/>
        <end position="94"/>
    </location>
</feature>
<comment type="subcellular location">
    <subcellularLocation>
        <location evidence="1">Membrane</location>
        <topology evidence="1">Multi-pass membrane protein</topology>
    </subcellularLocation>
</comment>
<evidence type="ECO:0000313" key="8">
    <source>
        <dbReference type="Proteomes" id="UP001557484"/>
    </source>
</evidence>
<dbReference type="InterPro" id="IPR006977">
    <property type="entry name" value="Yip1_dom"/>
</dbReference>
<keyword evidence="3 5" id="KW-1133">Transmembrane helix</keyword>
<dbReference type="EMBL" id="JBFRYB010000001">
    <property type="protein sequence ID" value="MEX1665460.1"/>
    <property type="molecule type" value="Genomic_DNA"/>
</dbReference>
<gene>
    <name evidence="7" type="ORF">AB4875_08150</name>
</gene>
<evidence type="ECO:0000256" key="5">
    <source>
        <dbReference type="SAM" id="Phobius"/>
    </source>
</evidence>
<feature type="transmembrane region" description="Helical" evidence="5">
    <location>
        <begin position="167"/>
        <end position="192"/>
    </location>
</feature>
<evidence type="ECO:0000256" key="2">
    <source>
        <dbReference type="ARBA" id="ARBA00022692"/>
    </source>
</evidence>
<organism evidence="7 8">
    <name type="scientific">Zhongshania arctica</name>
    <dbReference type="NCBI Taxonomy" id="3238302"/>
    <lineage>
        <taxon>Bacteria</taxon>
        <taxon>Pseudomonadati</taxon>
        <taxon>Pseudomonadota</taxon>
        <taxon>Gammaproteobacteria</taxon>
        <taxon>Cellvibrionales</taxon>
        <taxon>Spongiibacteraceae</taxon>
        <taxon>Zhongshania</taxon>
    </lineage>
</organism>
<proteinExistence type="predicted"/>
<feature type="transmembrane region" description="Helical" evidence="5">
    <location>
        <begin position="106"/>
        <end position="127"/>
    </location>
</feature>
<evidence type="ECO:0000259" key="6">
    <source>
        <dbReference type="Pfam" id="PF04893"/>
    </source>
</evidence>
<evidence type="ECO:0000313" key="7">
    <source>
        <dbReference type="EMBL" id="MEX1665460.1"/>
    </source>
</evidence>
<evidence type="ECO:0000256" key="1">
    <source>
        <dbReference type="ARBA" id="ARBA00004141"/>
    </source>
</evidence>
<keyword evidence="8" id="KW-1185">Reference proteome</keyword>